<sequence length="238" mass="23521">MSSAQRALSPLRRGAAALSVAALLTGGLAVGSGVAAADTACGTSATRVQNGAAGLVGIQLTKEVLGDGTVAPGGTVTYRTTVSTARGVPPLLRGIADYSPPGFVVESATVNGSAVTPAVNVDTRKASVSSGLGWLINGSNRAVFEITYRVPANAQVGTVHDSGAAMTPDLWGEQTWNPIGVCTTIRGKNAGEAVVGSVEGAGFGSSGPIANGSSGSSIINDPSGFIADIITQVIRNGS</sequence>
<accession>A0A1G8L9N1</accession>
<proteinExistence type="predicted"/>
<evidence type="ECO:0000313" key="2">
    <source>
        <dbReference type="Proteomes" id="UP000183263"/>
    </source>
</evidence>
<evidence type="ECO:0000313" key="1">
    <source>
        <dbReference type="EMBL" id="SDI52227.1"/>
    </source>
</evidence>
<dbReference type="Proteomes" id="UP000183263">
    <property type="component" value="Unassembled WGS sequence"/>
</dbReference>
<dbReference type="OrthoDB" id="4457497at2"/>
<dbReference type="AlphaFoldDB" id="A0A1G8L9N1"/>
<name>A0A1G8L9N1_9NOCA</name>
<dbReference type="RefSeq" id="WP_083343140.1">
    <property type="nucleotide sequence ID" value="NZ_CP048813.1"/>
</dbReference>
<organism evidence="1 2">
    <name type="scientific">Rhodococcus triatomae</name>
    <dbReference type="NCBI Taxonomy" id="300028"/>
    <lineage>
        <taxon>Bacteria</taxon>
        <taxon>Bacillati</taxon>
        <taxon>Actinomycetota</taxon>
        <taxon>Actinomycetes</taxon>
        <taxon>Mycobacteriales</taxon>
        <taxon>Nocardiaceae</taxon>
        <taxon>Rhodococcus</taxon>
    </lineage>
</organism>
<gene>
    <name evidence="1" type="ORF">SAMN05444695_108102</name>
</gene>
<keyword evidence="2" id="KW-1185">Reference proteome</keyword>
<protein>
    <submittedName>
        <fullName evidence="1">Uncharacterized protein</fullName>
    </submittedName>
</protein>
<dbReference type="EMBL" id="FNDN01000008">
    <property type="protein sequence ID" value="SDI52227.1"/>
    <property type="molecule type" value="Genomic_DNA"/>
</dbReference>
<reference evidence="1 2" key="1">
    <citation type="submission" date="2016-10" db="EMBL/GenBank/DDBJ databases">
        <authorList>
            <person name="de Groot N.N."/>
        </authorList>
    </citation>
    <scope>NUCLEOTIDE SEQUENCE [LARGE SCALE GENOMIC DNA]</scope>
    <source>
        <strain evidence="1 2">DSM 44892</strain>
    </source>
</reference>